<comment type="caution">
    <text evidence="2">The sequence shown here is derived from an EMBL/GenBank/DDBJ whole genome shotgun (WGS) entry which is preliminary data.</text>
</comment>
<evidence type="ECO:0000313" key="3">
    <source>
        <dbReference type="Proteomes" id="UP000488299"/>
    </source>
</evidence>
<dbReference type="Proteomes" id="UP000488299">
    <property type="component" value="Unassembled WGS sequence"/>
</dbReference>
<gene>
    <name evidence="2" type="ORF">F5984_11595</name>
</gene>
<reference evidence="2 3" key="1">
    <citation type="submission" date="2019-10" db="EMBL/GenBank/DDBJ databases">
        <title>Rudanella paleaurantiibacter sp. nov., isolated from sludge.</title>
        <authorList>
            <person name="Xu S.Q."/>
        </authorList>
    </citation>
    <scope>NUCLEOTIDE SEQUENCE [LARGE SCALE GENOMIC DNA]</scope>
    <source>
        <strain evidence="2 3">HX-22-17</strain>
    </source>
</reference>
<proteinExistence type="predicted"/>
<evidence type="ECO:0000256" key="1">
    <source>
        <dbReference type="SAM" id="MobiDB-lite"/>
    </source>
</evidence>
<dbReference type="EMBL" id="WELI01000003">
    <property type="protein sequence ID" value="KAB7731426.1"/>
    <property type="molecule type" value="Genomic_DNA"/>
</dbReference>
<dbReference type="AlphaFoldDB" id="A0A7J5U100"/>
<evidence type="ECO:0000313" key="2">
    <source>
        <dbReference type="EMBL" id="KAB7731426.1"/>
    </source>
</evidence>
<protein>
    <submittedName>
        <fullName evidence="2">Uncharacterized protein</fullName>
    </submittedName>
</protein>
<feature type="region of interest" description="Disordered" evidence="1">
    <location>
        <begin position="365"/>
        <end position="384"/>
    </location>
</feature>
<keyword evidence="3" id="KW-1185">Reference proteome</keyword>
<name>A0A7J5U100_9BACT</name>
<sequence length="469" mass="53017">MFDGIKILDVSVSAHALLMHHNLTFGGKVDLQTGAVLDHTQRANDRGLTFKIIPTNRSRSGADKYRATYGRVELAGSLHRYGRGGLHNADDFTADDVRRVVEELVSTYGINAQTSTLNNLEFGVNLRLPYPVKDLLRALICYKGVPFARYTDNGFEYYQAAFSQYAVKVYNKGEQYGLGANLLRFEVKVLKMQHLHGRGIKLGTLADLLNTDLYPALGRLLAEVFTGILFDEPGVSVDDVPTRHRELLLQGRNPRYWQLPNDLKGKEYDRVRKRLRREEEQFRKLLADRRPGNEWQSETAELLIQKWEELTRPTCPKFTDLSDRGTLTQPGVNCPKFTDLSEGCERGSLSEIYPLYVGAISDKVGSREGAKPGSRGTLPNPRPTATMLRACPALLEEVERGRRCYRKGSKEERAERAAHLLRNDQSNPRNNLKRSINKIYRQPTLFDVADTLRLDPRQQSVLGDNNGNG</sequence>
<dbReference type="RefSeq" id="WP_152124396.1">
    <property type="nucleotide sequence ID" value="NZ_WELI01000003.1"/>
</dbReference>
<accession>A0A7J5U100</accession>
<organism evidence="2 3">
    <name type="scientific">Rudanella paleaurantiibacter</name>
    <dbReference type="NCBI Taxonomy" id="2614655"/>
    <lineage>
        <taxon>Bacteria</taxon>
        <taxon>Pseudomonadati</taxon>
        <taxon>Bacteroidota</taxon>
        <taxon>Cytophagia</taxon>
        <taxon>Cytophagales</taxon>
        <taxon>Cytophagaceae</taxon>
        <taxon>Rudanella</taxon>
    </lineage>
</organism>